<dbReference type="PANTHER" id="PTHR43353:SF5">
    <property type="entry name" value="SUCCINATE-SEMIALDEHYDE DEHYDROGENASE, MITOCHONDRIAL"/>
    <property type="match status" value="1"/>
</dbReference>
<comment type="caution">
    <text evidence="4">The sequence shown here is derived from an EMBL/GenBank/DDBJ whole genome shotgun (WGS) entry which is preliminary data.</text>
</comment>
<name>A0ABU8J0E4_9BURK</name>
<evidence type="ECO:0000256" key="1">
    <source>
        <dbReference type="ARBA" id="ARBA00009986"/>
    </source>
</evidence>
<sequence length="494" mass="53239">MAHILHSEENEIVAESSVRTHRRLFIDGAWIDATGHGHTEVCDPVTGKFVSKVVHASEKDLRAAVEASRAGFVVWRDRSAFHRCKIIRSAANLLRERAPQIARLMTREQGKPLKEAGGEIALSADLLDWFAEEGRRTYGRMIPARVPGVSQVVSRVPVGPVAAFTPSNFPIAQAVRKIGPALAAGCSIVLKPAEETAATTSVLADVFRDAGLPPGALNLLYGDPTEISEHLISHPVIRFVSFTGAMQTGKAVAAIAGMHMKRCLMELSGHAPAIIFNDAEIDAAAKLLAFAKYYNSGQACVSPIRFLVQSGVYDDFKDQFIAEVKRIHVANGISPGSTMGPLTTEQRLRFVQDLIDDAIERGATVELGGKRIGDIGHFLEPTVLSNVTVDMRIMNEEPFGPVALLSEFETVEQAIKEANRVPHGLASYAFTRSNAIADHLSSELETGMLSINHLGLGLPETPYGGVKASGYGSEGGTEALDNYLVTKFVSHAVM</sequence>
<dbReference type="EMBL" id="JACFYJ010000064">
    <property type="protein sequence ID" value="MEI6001078.1"/>
    <property type="molecule type" value="Genomic_DNA"/>
</dbReference>
<evidence type="ECO:0000256" key="2">
    <source>
        <dbReference type="ARBA" id="ARBA00023002"/>
    </source>
</evidence>
<dbReference type="SUPFAM" id="SSF53720">
    <property type="entry name" value="ALDH-like"/>
    <property type="match status" value="1"/>
</dbReference>
<accession>A0ABU8J0E4</accession>
<comment type="similarity">
    <text evidence="1">Belongs to the aldehyde dehydrogenase family.</text>
</comment>
<dbReference type="InterPro" id="IPR015590">
    <property type="entry name" value="Aldehyde_DH_dom"/>
</dbReference>
<evidence type="ECO:0000259" key="3">
    <source>
        <dbReference type="Pfam" id="PF00171"/>
    </source>
</evidence>
<dbReference type="Pfam" id="PF00171">
    <property type="entry name" value="Aldedh"/>
    <property type="match status" value="1"/>
</dbReference>
<organism evidence="4 5">
    <name type="scientific">Paraburkholderia bengalensis</name>
    <dbReference type="NCBI Taxonomy" id="2747562"/>
    <lineage>
        <taxon>Bacteria</taxon>
        <taxon>Pseudomonadati</taxon>
        <taxon>Pseudomonadota</taxon>
        <taxon>Betaproteobacteria</taxon>
        <taxon>Burkholderiales</taxon>
        <taxon>Burkholderiaceae</taxon>
        <taxon>Paraburkholderia</taxon>
    </lineage>
</organism>
<evidence type="ECO:0000313" key="4">
    <source>
        <dbReference type="EMBL" id="MEI6001078.1"/>
    </source>
</evidence>
<dbReference type="InterPro" id="IPR050740">
    <property type="entry name" value="Aldehyde_DH_Superfamily"/>
</dbReference>
<feature type="domain" description="Aldehyde dehydrogenase" evidence="3">
    <location>
        <begin position="30"/>
        <end position="489"/>
    </location>
</feature>
<keyword evidence="2" id="KW-0560">Oxidoreductase</keyword>
<dbReference type="InterPro" id="IPR016163">
    <property type="entry name" value="Ald_DH_C"/>
</dbReference>
<evidence type="ECO:0000313" key="5">
    <source>
        <dbReference type="Proteomes" id="UP001386437"/>
    </source>
</evidence>
<dbReference type="Gene3D" id="3.40.309.10">
    <property type="entry name" value="Aldehyde Dehydrogenase, Chain A, domain 2"/>
    <property type="match status" value="1"/>
</dbReference>
<dbReference type="InterPro" id="IPR016162">
    <property type="entry name" value="Ald_DH_N"/>
</dbReference>
<proteinExistence type="inferred from homology"/>
<dbReference type="InterPro" id="IPR016161">
    <property type="entry name" value="Ald_DH/histidinol_DH"/>
</dbReference>
<dbReference type="Gene3D" id="3.40.605.10">
    <property type="entry name" value="Aldehyde Dehydrogenase, Chain A, domain 1"/>
    <property type="match status" value="1"/>
</dbReference>
<dbReference type="Proteomes" id="UP001386437">
    <property type="component" value="Unassembled WGS sequence"/>
</dbReference>
<keyword evidence="5" id="KW-1185">Reference proteome</keyword>
<gene>
    <name evidence="4" type="ORF">H3V53_29000</name>
</gene>
<dbReference type="CDD" id="cd07103">
    <property type="entry name" value="ALDH_F5_SSADH_GabD"/>
    <property type="match status" value="1"/>
</dbReference>
<protein>
    <submittedName>
        <fullName evidence="4">NAD-dependent succinate-semialdehyde dehydrogenase</fullName>
    </submittedName>
</protein>
<dbReference type="PANTHER" id="PTHR43353">
    <property type="entry name" value="SUCCINATE-SEMIALDEHYDE DEHYDROGENASE, MITOCHONDRIAL"/>
    <property type="match status" value="1"/>
</dbReference>
<dbReference type="RefSeq" id="WP_336600899.1">
    <property type="nucleotide sequence ID" value="NZ_JACFYJ010000064.1"/>
</dbReference>
<reference evidence="4 5" key="1">
    <citation type="journal article" date="2022" name="Arch. Microbiol.">
        <title>Paraburkholderia bengalensis sp. nov. isolated from roots of Oryza sativa, IR64.</title>
        <authorList>
            <person name="Nag P."/>
            <person name="Mondal N."/>
            <person name="Sarkar J."/>
            <person name="Das S."/>
        </authorList>
    </citation>
    <scope>NUCLEOTIDE SEQUENCE [LARGE SCALE GENOMIC DNA]</scope>
    <source>
        <strain evidence="4 5">IR64_4_BI</strain>
    </source>
</reference>